<dbReference type="RefSeq" id="WP_058599121.1">
    <property type="nucleotide sequence ID" value="NZ_LDQA01000011.1"/>
</dbReference>
<keyword evidence="2" id="KW-1185">Reference proteome</keyword>
<organism evidence="1 2">
    <name type="scientific">Aureimonas ureilytica</name>
    <dbReference type="NCBI Taxonomy" id="401562"/>
    <lineage>
        <taxon>Bacteria</taxon>
        <taxon>Pseudomonadati</taxon>
        <taxon>Pseudomonadota</taxon>
        <taxon>Alphaproteobacteria</taxon>
        <taxon>Hyphomicrobiales</taxon>
        <taxon>Aurantimonadaceae</taxon>
        <taxon>Aureimonas</taxon>
    </lineage>
</organism>
<dbReference type="Proteomes" id="UP000078529">
    <property type="component" value="Unassembled WGS sequence"/>
</dbReference>
<protein>
    <submittedName>
        <fullName evidence="1">Uncharacterized protein</fullName>
    </submittedName>
</protein>
<dbReference type="EMBL" id="LDQA01000011">
    <property type="protein sequence ID" value="KTR07355.1"/>
    <property type="molecule type" value="Genomic_DNA"/>
</dbReference>
<gene>
    <name evidence="1" type="ORF">NS365_04695</name>
</gene>
<comment type="caution">
    <text evidence="1">The sequence shown here is derived from an EMBL/GenBank/DDBJ whole genome shotgun (WGS) entry which is preliminary data.</text>
</comment>
<accession>A0A175RU97</accession>
<dbReference type="PATRIC" id="fig|401562.4.peg.495"/>
<proteinExistence type="predicted"/>
<sequence>MNREQRTLARAALGLPNPRRQSYRNLFVIAPREPEQEDWNDMVAAGLAVHRTGSADTGPATYALTRAGADRAIAPGERLNPTDFPPIGAH</sequence>
<name>A0A175RU97_9HYPH</name>
<evidence type="ECO:0000313" key="2">
    <source>
        <dbReference type="Proteomes" id="UP000078529"/>
    </source>
</evidence>
<reference evidence="1 2" key="1">
    <citation type="journal article" date="2016" name="Front. Microbiol.">
        <title>Genomic Resource of Rice Seed Associated Bacteria.</title>
        <authorList>
            <person name="Midha S."/>
            <person name="Bansal K."/>
            <person name="Sharma S."/>
            <person name="Kumar N."/>
            <person name="Patil P.P."/>
            <person name="Chaudhry V."/>
            <person name="Patil P.B."/>
        </authorList>
    </citation>
    <scope>NUCLEOTIDE SEQUENCE [LARGE SCALE GENOMIC DNA]</scope>
    <source>
        <strain evidence="1 2">NS365</strain>
    </source>
</reference>
<evidence type="ECO:0000313" key="1">
    <source>
        <dbReference type="EMBL" id="KTR07355.1"/>
    </source>
</evidence>
<dbReference type="AlphaFoldDB" id="A0A175RU97"/>